<evidence type="ECO:0000256" key="11">
    <source>
        <dbReference type="ARBA" id="ARBA00031350"/>
    </source>
</evidence>
<dbReference type="AlphaFoldDB" id="A0A6H9UPD1"/>
<dbReference type="InterPro" id="IPR000682">
    <property type="entry name" value="PCMT"/>
</dbReference>
<feature type="compositionally biased region" description="Basic residues" evidence="12">
    <location>
        <begin position="415"/>
        <end position="425"/>
    </location>
</feature>
<dbReference type="GO" id="GO:0004719">
    <property type="term" value="F:protein-L-isoaspartate (D-aspartate) O-methyltransferase activity"/>
    <property type="evidence" value="ECO:0007669"/>
    <property type="project" value="UniProtKB-EC"/>
</dbReference>
<name>A0A6H9UPD1_9ACTN</name>
<dbReference type="EC" id="2.1.1.77" evidence="3"/>
<dbReference type="InterPro" id="IPR029063">
    <property type="entry name" value="SAM-dependent_MTases_sf"/>
</dbReference>
<keyword evidence="6 13" id="KW-0489">Methyltransferase</keyword>
<dbReference type="Proteomes" id="UP000442707">
    <property type="component" value="Unassembled WGS sequence"/>
</dbReference>
<comment type="similarity">
    <text evidence="2">Belongs to the methyltransferase superfamily. L-isoaspartyl/D-aspartyl protein methyltransferase family.</text>
</comment>
<evidence type="ECO:0000256" key="2">
    <source>
        <dbReference type="ARBA" id="ARBA00005369"/>
    </source>
</evidence>
<organism evidence="13 14">
    <name type="scientific">Streptomyces luteolifulvus</name>
    <dbReference type="NCBI Taxonomy" id="2615112"/>
    <lineage>
        <taxon>Bacteria</taxon>
        <taxon>Bacillati</taxon>
        <taxon>Actinomycetota</taxon>
        <taxon>Actinomycetes</taxon>
        <taxon>Kitasatosporales</taxon>
        <taxon>Streptomycetaceae</taxon>
        <taxon>Streptomyces</taxon>
    </lineage>
</organism>
<dbReference type="NCBIfam" id="TIGR04364">
    <property type="entry name" value="methyltran_FxLD"/>
    <property type="match status" value="1"/>
</dbReference>
<evidence type="ECO:0000256" key="5">
    <source>
        <dbReference type="ARBA" id="ARBA00022490"/>
    </source>
</evidence>
<proteinExistence type="inferred from homology"/>
<evidence type="ECO:0000256" key="4">
    <source>
        <dbReference type="ARBA" id="ARBA00013346"/>
    </source>
</evidence>
<comment type="subcellular location">
    <subcellularLocation>
        <location evidence="1">Cytoplasm</location>
    </subcellularLocation>
</comment>
<evidence type="ECO:0000256" key="7">
    <source>
        <dbReference type="ARBA" id="ARBA00022679"/>
    </source>
</evidence>
<protein>
    <recommendedName>
        <fullName evidence="4">Protein-L-isoaspartate O-methyltransferase</fullName>
        <ecNumber evidence="3">2.1.1.77</ecNumber>
    </recommendedName>
    <alternativeName>
        <fullName evidence="11">L-isoaspartyl protein carboxyl methyltransferase</fullName>
    </alternativeName>
    <alternativeName>
        <fullName evidence="9">Protein L-isoaspartyl methyltransferase</fullName>
    </alternativeName>
    <alternativeName>
        <fullName evidence="10">Protein-beta-aspartate methyltransferase</fullName>
    </alternativeName>
</protein>
<evidence type="ECO:0000313" key="13">
    <source>
        <dbReference type="EMBL" id="KAB1140227.1"/>
    </source>
</evidence>
<feature type="region of interest" description="Disordered" evidence="12">
    <location>
        <begin position="405"/>
        <end position="425"/>
    </location>
</feature>
<sequence length="425" mass="45649">MTATDDSTVRDPDELRAGMVRALLDQDAITSEPVAAAFAAVPRHRFAPGAFLDLAYDLHSTVPVKKDEHGLDISAMSAAHLQGVMLEQAAIKPGMKVLEIGSGGYNAALIQELVGGDGVVTTVDIDRDVIDRARHCLDDAGYGQVKTVLADGETGVPDSAPYDRIIVTAAAWDIPPSWISGLTQTGRLVVPLTVRGTTRSIAFDRDGEGLLSHSYRLARFVPMQGDGAAKEERKVLLRDGVAVQTDDDRVRLDTEALNRALDVPRLLHWSGAAYDLPDELELYLSLNLSGVARLHASQDVVGSGLVEASALLGVPALVSGDSIAYRTRRETTDTGGFESGVVAHGPDAEALADQYVDLLRYWAQNHRRRGAAEIRYLPGPVPSSLPQGTVAKRHGIVAVTWHQRLQGPLPGPGTSHHHTLPRRHT</sequence>
<dbReference type="SUPFAM" id="SSF53335">
    <property type="entry name" value="S-adenosyl-L-methionine-dependent methyltransferases"/>
    <property type="match status" value="1"/>
</dbReference>
<keyword evidence="7 13" id="KW-0808">Transferase</keyword>
<dbReference type="PROSITE" id="PS01279">
    <property type="entry name" value="PCMT"/>
    <property type="match status" value="1"/>
</dbReference>
<keyword evidence="8" id="KW-0949">S-adenosyl-L-methionine</keyword>
<evidence type="ECO:0000256" key="9">
    <source>
        <dbReference type="ARBA" id="ARBA00030757"/>
    </source>
</evidence>
<dbReference type="RefSeq" id="WP_150957503.1">
    <property type="nucleotide sequence ID" value="NZ_VZRB01000044.1"/>
</dbReference>
<evidence type="ECO:0000256" key="10">
    <source>
        <dbReference type="ARBA" id="ARBA00031323"/>
    </source>
</evidence>
<keyword evidence="5" id="KW-0963">Cytoplasm</keyword>
<dbReference type="GO" id="GO:0005737">
    <property type="term" value="C:cytoplasm"/>
    <property type="evidence" value="ECO:0007669"/>
    <property type="project" value="UniProtKB-SubCell"/>
</dbReference>
<evidence type="ECO:0000313" key="14">
    <source>
        <dbReference type="Proteomes" id="UP000442707"/>
    </source>
</evidence>
<dbReference type="PANTHER" id="PTHR11579">
    <property type="entry name" value="PROTEIN-L-ISOASPARTATE O-METHYLTRANSFERASE"/>
    <property type="match status" value="1"/>
</dbReference>
<reference evidence="13 14" key="1">
    <citation type="submission" date="2019-09" db="EMBL/GenBank/DDBJ databases">
        <title>Screening of Novel Bioactive Compounds from Soil-Associated.</title>
        <authorList>
            <person name="Zhao S."/>
        </authorList>
    </citation>
    <scope>NUCLEOTIDE SEQUENCE [LARGE SCALE GENOMIC DNA]</scope>
    <source>
        <strain evidence="13 14">HIT-DPA4</strain>
    </source>
</reference>
<accession>A0A6H9UPD1</accession>
<evidence type="ECO:0000256" key="12">
    <source>
        <dbReference type="SAM" id="MobiDB-lite"/>
    </source>
</evidence>
<comment type="caution">
    <text evidence="13">The sequence shown here is derived from an EMBL/GenBank/DDBJ whole genome shotgun (WGS) entry which is preliminary data.</text>
</comment>
<dbReference type="PANTHER" id="PTHR11579:SF0">
    <property type="entry name" value="PROTEIN-L-ISOASPARTATE(D-ASPARTATE) O-METHYLTRANSFERASE"/>
    <property type="match status" value="1"/>
</dbReference>
<dbReference type="EMBL" id="VZRB01000044">
    <property type="protein sequence ID" value="KAB1140227.1"/>
    <property type="molecule type" value="Genomic_DNA"/>
</dbReference>
<dbReference type="Gene3D" id="3.40.50.150">
    <property type="entry name" value="Vaccinia Virus protein VP39"/>
    <property type="match status" value="1"/>
</dbReference>
<dbReference type="Pfam" id="PF01135">
    <property type="entry name" value="PCMT"/>
    <property type="match status" value="1"/>
</dbReference>
<evidence type="ECO:0000256" key="3">
    <source>
        <dbReference type="ARBA" id="ARBA00011890"/>
    </source>
</evidence>
<dbReference type="GO" id="GO:0032259">
    <property type="term" value="P:methylation"/>
    <property type="evidence" value="ECO:0007669"/>
    <property type="project" value="UniProtKB-KW"/>
</dbReference>
<evidence type="ECO:0000256" key="8">
    <source>
        <dbReference type="ARBA" id="ARBA00022691"/>
    </source>
</evidence>
<evidence type="ECO:0000256" key="1">
    <source>
        <dbReference type="ARBA" id="ARBA00004496"/>
    </source>
</evidence>
<evidence type="ECO:0000256" key="6">
    <source>
        <dbReference type="ARBA" id="ARBA00022603"/>
    </source>
</evidence>
<dbReference type="InterPro" id="IPR027573">
    <property type="entry name" value="Methyltran_FxLD"/>
</dbReference>
<dbReference type="CDD" id="cd02440">
    <property type="entry name" value="AdoMet_MTases"/>
    <property type="match status" value="1"/>
</dbReference>
<keyword evidence="14" id="KW-1185">Reference proteome</keyword>
<gene>
    <name evidence="13" type="primary">fxlM</name>
    <name evidence="13" type="ORF">F7R91_36880</name>
</gene>